<reference evidence="1 2" key="1">
    <citation type="journal article" date="2010" name="Nature">
        <title>The Ectocarpus genome and the independent evolution of multicellularity in brown algae.</title>
        <authorList>
            <person name="Cock J.M."/>
            <person name="Sterck L."/>
            <person name="Rouze P."/>
            <person name="Scornet D."/>
            <person name="Allen A.E."/>
            <person name="Amoutzias G."/>
            <person name="Anthouard V."/>
            <person name="Artiguenave F."/>
            <person name="Aury J.M."/>
            <person name="Badger J.H."/>
            <person name="Beszteri B."/>
            <person name="Billiau K."/>
            <person name="Bonnet E."/>
            <person name="Bothwell J.H."/>
            <person name="Bowler C."/>
            <person name="Boyen C."/>
            <person name="Brownlee C."/>
            <person name="Carrano C.J."/>
            <person name="Charrier B."/>
            <person name="Cho G.Y."/>
            <person name="Coelho S.M."/>
            <person name="Collen J."/>
            <person name="Corre E."/>
            <person name="Da Silva C."/>
            <person name="Delage L."/>
            <person name="Delaroque N."/>
            <person name="Dittami S.M."/>
            <person name="Doulbeau S."/>
            <person name="Elias M."/>
            <person name="Farnham G."/>
            <person name="Gachon C.M."/>
            <person name="Gschloessl B."/>
            <person name="Heesch S."/>
            <person name="Jabbari K."/>
            <person name="Jubin C."/>
            <person name="Kawai H."/>
            <person name="Kimura K."/>
            <person name="Kloareg B."/>
            <person name="Kupper F.C."/>
            <person name="Lang D."/>
            <person name="Le Bail A."/>
            <person name="Leblanc C."/>
            <person name="Lerouge P."/>
            <person name="Lohr M."/>
            <person name="Lopez P.J."/>
            <person name="Martens C."/>
            <person name="Maumus F."/>
            <person name="Michel G."/>
            <person name="Miranda-Saavedra D."/>
            <person name="Morales J."/>
            <person name="Moreau H."/>
            <person name="Motomura T."/>
            <person name="Nagasato C."/>
            <person name="Napoli C.A."/>
            <person name="Nelson D.R."/>
            <person name="Nyvall-Collen P."/>
            <person name="Peters A.F."/>
            <person name="Pommier C."/>
            <person name="Potin P."/>
            <person name="Poulain J."/>
            <person name="Quesneville H."/>
            <person name="Read B."/>
            <person name="Rensing S.A."/>
            <person name="Ritter A."/>
            <person name="Rousvoal S."/>
            <person name="Samanta M."/>
            <person name="Samson G."/>
            <person name="Schroeder D.C."/>
            <person name="Segurens B."/>
            <person name="Strittmatter M."/>
            <person name="Tonon T."/>
            <person name="Tregear J.W."/>
            <person name="Valentin K."/>
            <person name="von Dassow P."/>
            <person name="Yamagishi T."/>
            <person name="Van de Peer Y."/>
            <person name="Wincker P."/>
        </authorList>
    </citation>
    <scope>NUCLEOTIDE SEQUENCE [LARGE SCALE GENOMIC DNA]</scope>
    <source>
        <strain evidence="2">Ec32 / CCAP1310/4</strain>
    </source>
</reference>
<accession>D7FYW2</accession>
<proteinExistence type="predicted"/>
<keyword evidence="2" id="KW-1185">Reference proteome</keyword>
<dbReference type="EMBL" id="FN648542">
    <property type="protein sequence ID" value="CBJ26604.1"/>
    <property type="molecule type" value="Genomic_DNA"/>
</dbReference>
<protein>
    <submittedName>
        <fullName evidence="1">Uncharacterized protein</fullName>
    </submittedName>
</protein>
<evidence type="ECO:0000313" key="2">
    <source>
        <dbReference type="Proteomes" id="UP000002630"/>
    </source>
</evidence>
<evidence type="ECO:0000313" key="1">
    <source>
        <dbReference type="EMBL" id="CBJ26604.1"/>
    </source>
</evidence>
<dbReference type="InParanoid" id="D7FYW2"/>
<name>D7FYW2_ECTSI</name>
<organism evidence="1 2">
    <name type="scientific">Ectocarpus siliculosus</name>
    <name type="common">Brown alga</name>
    <name type="synonym">Conferva siliculosa</name>
    <dbReference type="NCBI Taxonomy" id="2880"/>
    <lineage>
        <taxon>Eukaryota</taxon>
        <taxon>Sar</taxon>
        <taxon>Stramenopiles</taxon>
        <taxon>Ochrophyta</taxon>
        <taxon>PX clade</taxon>
        <taxon>Phaeophyceae</taxon>
        <taxon>Ectocarpales</taxon>
        <taxon>Ectocarpaceae</taxon>
        <taxon>Ectocarpus</taxon>
    </lineage>
</organism>
<gene>
    <name evidence="1" type="ORF">Esi_0035_0114</name>
</gene>
<dbReference type="OrthoDB" id="45109at2759"/>
<dbReference type="AlphaFoldDB" id="D7FYW2"/>
<dbReference type="Proteomes" id="UP000002630">
    <property type="component" value="Linkage Group LG33"/>
</dbReference>
<dbReference type="EMBL" id="FN649758">
    <property type="protein sequence ID" value="CBJ26604.1"/>
    <property type="molecule type" value="Genomic_DNA"/>
</dbReference>
<sequence>MKISAVPSAAIALGLLCDVDSFAPLTAGWQLRQTSSAWHMIPSGRPRSATSSRVMMMGGFGGPEKKKKVVGVGRGQDAYQRQVKSYHGLTEAGAEGADVYVHREGDDKFIFMGKAAWSSGITVQQALQFQRGLILGHVELLEPMWKDKPAPMRIFTAPINSEIEVARNIHDLVRVLGPGKGKDVKVDKLTPQEVGLRPELYELGEPYFYVRKLDDGKCPAPPSEVMIETMDNLVAKGVVPAKETVDAAAPPPADE</sequence>